<accession>A0A919NSK0</accession>
<feature type="compositionally biased region" description="Low complexity" evidence="1">
    <location>
        <begin position="57"/>
        <end position="67"/>
    </location>
</feature>
<dbReference type="AlphaFoldDB" id="A0A919NSK0"/>
<dbReference type="RefSeq" id="WP_203811390.1">
    <property type="nucleotide sequence ID" value="NZ_BOMY01000041.1"/>
</dbReference>
<evidence type="ECO:0000313" key="3">
    <source>
        <dbReference type="Proteomes" id="UP000623608"/>
    </source>
</evidence>
<sequence>MNGDITEQPLAKAVLKHLAGTRGSSDPLGSFARTVLSGEATLRGAANFPWHSDALATAAAKAQQEQQKMTPEQRAEYDRTAQQLRENQDQP</sequence>
<organism evidence="2 3">
    <name type="scientific">Paractinoplanes tereljensis</name>
    <dbReference type="NCBI Taxonomy" id="571912"/>
    <lineage>
        <taxon>Bacteria</taxon>
        <taxon>Bacillati</taxon>
        <taxon>Actinomycetota</taxon>
        <taxon>Actinomycetes</taxon>
        <taxon>Micromonosporales</taxon>
        <taxon>Micromonosporaceae</taxon>
        <taxon>Paractinoplanes</taxon>
    </lineage>
</organism>
<name>A0A919NSK0_9ACTN</name>
<gene>
    <name evidence="2" type="ORF">Ate02nite_62200</name>
</gene>
<keyword evidence="3" id="KW-1185">Reference proteome</keyword>
<evidence type="ECO:0000313" key="2">
    <source>
        <dbReference type="EMBL" id="GIF23490.1"/>
    </source>
</evidence>
<dbReference type="Proteomes" id="UP000623608">
    <property type="component" value="Unassembled WGS sequence"/>
</dbReference>
<dbReference type="EMBL" id="BOMY01000041">
    <property type="protein sequence ID" value="GIF23490.1"/>
    <property type="molecule type" value="Genomic_DNA"/>
</dbReference>
<protein>
    <submittedName>
        <fullName evidence="2">Uncharacterized protein</fullName>
    </submittedName>
</protein>
<proteinExistence type="predicted"/>
<reference evidence="2" key="1">
    <citation type="submission" date="2021-01" db="EMBL/GenBank/DDBJ databases">
        <title>Whole genome shotgun sequence of Actinoplanes tereljensis NBRC 105297.</title>
        <authorList>
            <person name="Komaki H."/>
            <person name="Tamura T."/>
        </authorList>
    </citation>
    <scope>NUCLEOTIDE SEQUENCE</scope>
    <source>
        <strain evidence="2">NBRC 105297</strain>
    </source>
</reference>
<evidence type="ECO:0000256" key="1">
    <source>
        <dbReference type="SAM" id="MobiDB-lite"/>
    </source>
</evidence>
<comment type="caution">
    <text evidence="2">The sequence shown here is derived from an EMBL/GenBank/DDBJ whole genome shotgun (WGS) entry which is preliminary data.</text>
</comment>
<feature type="region of interest" description="Disordered" evidence="1">
    <location>
        <begin position="57"/>
        <end position="91"/>
    </location>
</feature>